<name>A0AAV4GYA3_9GAST</name>
<keyword evidence="3" id="KW-1185">Reference proteome</keyword>
<evidence type="ECO:0000313" key="3">
    <source>
        <dbReference type="Proteomes" id="UP000762676"/>
    </source>
</evidence>
<evidence type="ECO:0000313" key="2">
    <source>
        <dbReference type="EMBL" id="GFR90091.1"/>
    </source>
</evidence>
<protein>
    <recommendedName>
        <fullName evidence="4">WAP domain-containing protein</fullName>
    </recommendedName>
</protein>
<reference evidence="2 3" key="1">
    <citation type="journal article" date="2021" name="Elife">
        <title>Chloroplast acquisition without the gene transfer in kleptoplastic sea slugs, Plakobranchus ocellatus.</title>
        <authorList>
            <person name="Maeda T."/>
            <person name="Takahashi S."/>
            <person name="Yoshida T."/>
            <person name="Shimamura S."/>
            <person name="Takaki Y."/>
            <person name="Nagai Y."/>
            <person name="Toyoda A."/>
            <person name="Suzuki Y."/>
            <person name="Arimoto A."/>
            <person name="Ishii H."/>
            <person name="Satoh N."/>
            <person name="Nishiyama T."/>
            <person name="Hasebe M."/>
            <person name="Maruyama T."/>
            <person name="Minagawa J."/>
            <person name="Obokata J."/>
            <person name="Shigenobu S."/>
        </authorList>
    </citation>
    <scope>NUCLEOTIDE SEQUENCE [LARGE SCALE GENOMIC DNA]</scope>
</reference>
<proteinExistence type="predicted"/>
<dbReference type="Proteomes" id="UP000762676">
    <property type="component" value="Unassembled WGS sequence"/>
</dbReference>
<evidence type="ECO:0008006" key="4">
    <source>
        <dbReference type="Google" id="ProtNLM"/>
    </source>
</evidence>
<dbReference type="PROSITE" id="PS51257">
    <property type="entry name" value="PROKAR_LIPOPROTEIN"/>
    <property type="match status" value="1"/>
</dbReference>
<organism evidence="2 3">
    <name type="scientific">Elysia marginata</name>
    <dbReference type="NCBI Taxonomy" id="1093978"/>
    <lineage>
        <taxon>Eukaryota</taxon>
        <taxon>Metazoa</taxon>
        <taxon>Spiralia</taxon>
        <taxon>Lophotrochozoa</taxon>
        <taxon>Mollusca</taxon>
        <taxon>Gastropoda</taxon>
        <taxon>Heterobranchia</taxon>
        <taxon>Euthyneura</taxon>
        <taxon>Panpulmonata</taxon>
        <taxon>Sacoglossa</taxon>
        <taxon>Placobranchoidea</taxon>
        <taxon>Plakobranchidae</taxon>
        <taxon>Elysia</taxon>
    </lineage>
</organism>
<evidence type="ECO:0000256" key="1">
    <source>
        <dbReference type="SAM" id="SignalP"/>
    </source>
</evidence>
<gene>
    <name evidence="2" type="ORF">ElyMa_000809000</name>
</gene>
<sequence length="138" mass="14771">MYLSSIKSMLQVAQAVLTVLFILSCLSSRSCAASESSVVELSADCVKLCEAADVGCKADNEECKKTCSTGCRCMYTCDIGCGNTFDFCKQQSSDFLNAIKCAGPYLECQANCKINCGLAGMFMTARNLLGKTETEGEQ</sequence>
<dbReference type="EMBL" id="BMAT01001667">
    <property type="protein sequence ID" value="GFR90091.1"/>
    <property type="molecule type" value="Genomic_DNA"/>
</dbReference>
<keyword evidence="1" id="KW-0732">Signal</keyword>
<comment type="caution">
    <text evidence="2">The sequence shown here is derived from an EMBL/GenBank/DDBJ whole genome shotgun (WGS) entry which is preliminary data.</text>
</comment>
<feature type="signal peptide" evidence="1">
    <location>
        <begin position="1"/>
        <end position="32"/>
    </location>
</feature>
<accession>A0AAV4GYA3</accession>
<dbReference type="AlphaFoldDB" id="A0AAV4GYA3"/>
<feature type="chain" id="PRO_5043450246" description="WAP domain-containing protein" evidence="1">
    <location>
        <begin position="33"/>
        <end position="138"/>
    </location>
</feature>